<feature type="transmembrane region" description="Helical" evidence="1">
    <location>
        <begin position="34"/>
        <end position="57"/>
    </location>
</feature>
<sequence length="65" mass="7023">MDNQTSAAIYVIISGLIFTITFGSPYVINSDDELIIILFAGLGMVVSGLILLFGVYYDSRKKASS</sequence>
<proteinExistence type="predicted"/>
<dbReference type="Proteomes" id="UP000466535">
    <property type="component" value="Unassembled WGS sequence"/>
</dbReference>
<dbReference type="EMBL" id="WUUT01000005">
    <property type="protein sequence ID" value="MXR52601.1"/>
    <property type="molecule type" value="Genomic_DNA"/>
</dbReference>
<dbReference type="AlphaFoldDB" id="A0A6B0TBJ5"/>
<dbReference type="RefSeq" id="WP_159764725.1">
    <property type="nucleotide sequence ID" value="NZ_WUUT01000005.1"/>
</dbReference>
<name>A0A6B0TBJ5_9EURY</name>
<keyword evidence="1" id="KW-1133">Transmembrane helix</keyword>
<evidence type="ECO:0000313" key="3">
    <source>
        <dbReference type="Proteomes" id="UP000466535"/>
    </source>
</evidence>
<organism evidence="2 3">
    <name type="scientific">Halovenus carboxidivorans</name>
    <dbReference type="NCBI Taxonomy" id="2692199"/>
    <lineage>
        <taxon>Archaea</taxon>
        <taxon>Methanobacteriati</taxon>
        <taxon>Methanobacteriota</taxon>
        <taxon>Stenosarchaea group</taxon>
        <taxon>Halobacteria</taxon>
        <taxon>Halobacteriales</taxon>
        <taxon>Haloarculaceae</taxon>
        <taxon>Halovenus</taxon>
    </lineage>
</organism>
<evidence type="ECO:0000256" key="1">
    <source>
        <dbReference type="SAM" id="Phobius"/>
    </source>
</evidence>
<gene>
    <name evidence="2" type="ORF">GRX03_13420</name>
</gene>
<feature type="transmembrane region" description="Helical" evidence="1">
    <location>
        <begin position="7"/>
        <end position="28"/>
    </location>
</feature>
<keyword evidence="3" id="KW-1185">Reference proteome</keyword>
<evidence type="ECO:0000313" key="2">
    <source>
        <dbReference type="EMBL" id="MXR52601.1"/>
    </source>
</evidence>
<keyword evidence="1" id="KW-0472">Membrane</keyword>
<accession>A0A6B0TBJ5</accession>
<comment type="caution">
    <text evidence="2">The sequence shown here is derived from an EMBL/GenBank/DDBJ whole genome shotgun (WGS) entry which is preliminary data.</text>
</comment>
<keyword evidence="1" id="KW-0812">Transmembrane</keyword>
<protein>
    <submittedName>
        <fullName evidence="2">Uncharacterized protein</fullName>
    </submittedName>
</protein>
<reference evidence="2 3" key="1">
    <citation type="submission" date="2019-12" db="EMBL/GenBank/DDBJ databases">
        <title>Isolation and characterization of three novel carbon monoxide-oxidizing members of Halobacteria from salione crusts and soils.</title>
        <authorList>
            <person name="Myers M.R."/>
            <person name="King G.M."/>
        </authorList>
    </citation>
    <scope>NUCLEOTIDE SEQUENCE [LARGE SCALE GENOMIC DNA]</scope>
    <source>
        <strain evidence="2 3">WSH3</strain>
    </source>
</reference>